<dbReference type="InterPro" id="IPR002347">
    <property type="entry name" value="SDR_fam"/>
</dbReference>
<dbReference type="GO" id="GO:0016491">
    <property type="term" value="F:oxidoreductase activity"/>
    <property type="evidence" value="ECO:0007669"/>
    <property type="project" value="UniProtKB-KW"/>
</dbReference>
<dbReference type="GO" id="GO:0016020">
    <property type="term" value="C:membrane"/>
    <property type="evidence" value="ECO:0007669"/>
    <property type="project" value="TreeGrafter"/>
</dbReference>
<accession>A0A8J3I526</accession>
<comment type="similarity">
    <text evidence="1 3">Belongs to the short-chain dehydrogenases/reductases (SDR) family.</text>
</comment>
<evidence type="ECO:0000313" key="4">
    <source>
        <dbReference type="EMBL" id="GHO46815.1"/>
    </source>
</evidence>
<dbReference type="EMBL" id="BNJF01000002">
    <property type="protein sequence ID" value="GHO46815.1"/>
    <property type="molecule type" value="Genomic_DNA"/>
</dbReference>
<dbReference type="PANTHER" id="PTHR44196:SF2">
    <property type="entry name" value="SHORT-CHAIN DEHYDROGENASE-RELATED"/>
    <property type="match status" value="1"/>
</dbReference>
<dbReference type="InterPro" id="IPR036291">
    <property type="entry name" value="NAD(P)-bd_dom_sf"/>
</dbReference>
<dbReference type="PIRSF" id="PIRSF000126">
    <property type="entry name" value="11-beta-HSD1"/>
    <property type="match status" value="1"/>
</dbReference>
<dbReference type="PRINTS" id="PR00081">
    <property type="entry name" value="GDHRDH"/>
</dbReference>
<evidence type="ECO:0000313" key="5">
    <source>
        <dbReference type="Proteomes" id="UP000612362"/>
    </source>
</evidence>
<proteinExistence type="inferred from homology"/>
<dbReference type="AlphaFoldDB" id="A0A8J3I526"/>
<name>A0A8J3I526_9CHLR</name>
<dbReference type="Pfam" id="PF00106">
    <property type="entry name" value="adh_short"/>
    <property type="match status" value="1"/>
</dbReference>
<gene>
    <name evidence="4" type="ORF">KSX_49780</name>
</gene>
<evidence type="ECO:0000256" key="1">
    <source>
        <dbReference type="ARBA" id="ARBA00006484"/>
    </source>
</evidence>
<dbReference type="SUPFAM" id="SSF51735">
    <property type="entry name" value="NAD(P)-binding Rossmann-fold domains"/>
    <property type="match status" value="1"/>
</dbReference>
<protein>
    <submittedName>
        <fullName evidence="4">Short-chain dehydrogenase</fullName>
    </submittedName>
</protein>
<keyword evidence="2" id="KW-0560">Oxidoreductase</keyword>
<dbReference type="Gene3D" id="3.40.50.720">
    <property type="entry name" value="NAD(P)-binding Rossmann-like Domain"/>
    <property type="match status" value="1"/>
</dbReference>
<sequence length="267" mass="29113">MFHYAGKTALITGASSGIGETFARELAVRGMHLILVARSEAPLRTLATELAETYNIRSEVIVADLSQPEAIAKVQDTVQTFGLHVGLLVNNAGFGTYDNFDALDPARDHQQVMLNVTAVVDLTHAFLPQMAARGEGAILNVASMAAFIPTPYMAVYAASKAFVLSFSESLWAEYRQRGIQVLALCPGQVETAFHAKTENPVPDVGVKVTPREVVVSGLKALEQGKRYVIPGRMNHFSIQMARLMSRSFLLKATESKLRERLESVGKH</sequence>
<dbReference type="Proteomes" id="UP000612362">
    <property type="component" value="Unassembled WGS sequence"/>
</dbReference>
<organism evidence="4 5">
    <name type="scientific">Ktedonospora formicarum</name>
    <dbReference type="NCBI Taxonomy" id="2778364"/>
    <lineage>
        <taxon>Bacteria</taxon>
        <taxon>Bacillati</taxon>
        <taxon>Chloroflexota</taxon>
        <taxon>Ktedonobacteria</taxon>
        <taxon>Ktedonobacterales</taxon>
        <taxon>Ktedonobacteraceae</taxon>
        <taxon>Ktedonospora</taxon>
    </lineage>
</organism>
<dbReference type="PRINTS" id="PR00080">
    <property type="entry name" value="SDRFAMILY"/>
</dbReference>
<evidence type="ECO:0000256" key="2">
    <source>
        <dbReference type="ARBA" id="ARBA00023002"/>
    </source>
</evidence>
<evidence type="ECO:0000256" key="3">
    <source>
        <dbReference type="RuleBase" id="RU000363"/>
    </source>
</evidence>
<dbReference type="PANTHER" id="PTHR44196">
    <property type="entry name" value="DEHYDROGENASE/REDUCTASE SDR FAMILY MEMBER 7B"/>
    <property type="match status" value="1"/>
</dbReference>
<reference evidence="4" key="1">
    <citation type="submission" date="2020-10" db="EMBL/GenBank/DDBJ databases">
        <title>Taxonomic study of unclassified bacteria belonging to the class Ktedonobacteria.</title>
        <authorList>
            <person name="Yabe S."/>
            <person name="Wang C.M."/>
            <person name="Zheng Y."/>
            <person name="Sakai Y."/>
            <person name="Cavaletti L."/>
            <person name="Monciardini P."/>
            <person name="Donadio S."/>
        </authorList>
    </citation>
    <scope>NUCLEOTIDE SEQUENCE</scope>
    <source>
        <strain evidence="4">SOSP1-1</strain>
    </source>
</reference>
<comment type="caution">
    <text evidence="4">The sequence shown here is derived from an EMBL/GenBank/DDBJ whole genome shotgun (WGS) entry which is preliminary data.</text>
</comment>
<dbReference type="RefSeq" id="WP_220196169.1">
    <property type="nucleotide sequence ID" value="NZ_BNJF01000002.1"/>
</dbReference>
<keyword evidence="5" id="KW-1185">Reference proteome</keyword>